<gene>
    <name evidence="1" type="ORF">J1TS3_37380</name>
</gene>
<protein>
    <submittedName>
        <fullName evidence="1">Uncharacterized protein</fullName>
    </submittedName>
</protein>
<reference evidence="1 2" key="1">
    <citation type="submission" date="2021-03" db="EMBL/GenBank/DDBJ databases">
        <title>Antimicrobial resistance genes in bacteria isolated from Japanese honey, and their potential for conferring macrolide and lincosamide resistance in the American foulbrood pathogen Paenibacillus larvae.</title>
        <authorList>
            <person name="Okamoto M."/>
            <person name="Kumagai M."/>
            <person name="Kanamori H."/>
            <person name="Takamatsu D."/>
        </authorList>
    </citation>
    <scope>NUCLEOTIDE SEQUENCE [LARGE SCALE GENOMIC DNA]</scope>
    <source>
        <strain evidence="1 2">J1TS3</strain>
    </source>
</reference>
<proteinExistence type="predicted"/>
<organism evidence="1 2">
    <name type="scientific">Siminovitchia fordii</name>
    <dbReference type="NCBI Taxonomy" id="254759"/>
    <lineage>
        <taxon>Bacteria</taxon>
        <taxon>Bacillati</taxon>
        <taxon>Bacillota</taxon>
        <taxon>Bacilli</taxon>
        <taxon>Bacillales</taxon>
        <taxon>Bacillaceae</taxon>
        <taxon>Siminovitchia</taxon>
    </lineage>
</organism>
<comment type="caution">
    <text evidence="1">The sequence shown here is derived from an EMBL/GenBank/DDBJ whole genome shotgun (WGS) entry which is preliminary data.</text>
</comment>
<keyword evidence="2" id="KW-1185">Reference proteome</keyword>
<evidence type="ECO:0000313" key="1">
    <source>
        <dbReference type="EMBL" id="GIN22604.1"/>
    </source>
</evidence>
<sequence>MKFRGKYIDKDGLKYIVGENEEVEIQEEVSTASIKGQYIIWESLEKFVGNNEEDIWVKVFPLK</sequence>
<dbReference type="EMBL" id="BOQT01000018">
    <property type="protein sequence ID" value="GIN22604.1"/>
    <property type="molecule type" value="Genomic_DNA"/>
</dbReference>
<accession>A0ABQ4KA58</accession>
<dbReference type="Proteomes" id="UP000680279">
    <property type="component" value="Unassembled WGS sequence"/>
</dbReference>
<name>A0ABQ4KA58_9BACI</name>
<evidence type="ECO:0000313" key="2">
    <source>
        <dbReference type="Proteomes" id="UP000680279"/>
    </source>
</evidence>
<dbReference type="RefSeq" id="WP_212963720.1">
    <property type="nucleotide sequence ID" value="NZ_BOQT01000018.1"/>
</dbReference>